<dbReference type="EMBL" id="JBBNAE010000001">
    <property type="protein sequence ID" value="KAK9154474.1"/>
    <property type="molecule type" value="Genomic_DNA"/>
</dbReference>
<feature type="signal peptide" evidence="1">
    <location>
        <begin position="1"/>
        <end position="27"/>
    </location>
</feature>
<name>A0AAP0KMQ3_9MAGN</name>
<comment type="caution">
    <text evidence="2">The sequence shown here is derived from an EMBL/GenBank/DDBJ whole genome shotgun (WGS) entry which is preliminary data.</text>
</comment>
<feature type="chain" id="PRO_5042900145" evidence="1">
    <location>
        <begin position="28"/>
        <end position="72"/>
    </location>
</feature>
<evidence type="ECO:0000256" key="1">
    <source>
        <dbReference type="SAM" id="SignalP"/>
    </source>
</evidence>
<proteinExistence type="predicted"/>
<evidence type="ECO:0000313" key="3">
    <source>
        <dbReference type="Proteomes" id="UP001417504"/>
    </source>
</evidence>
<sequence>MLSIRPNSAGFSLKLSLLTSLISLGSSLCNCWGSGSGAEAETAWTHARRTEVAEALDEVGEHLGEVRERETG</sequence>
<dbReference type="AlphaFoldDB" id="A0AAP0KMQ3"/>
<dbReference type="Proteomes" id="UP001417504">
    <property type="component" value="Unassembled WGS sequence"/>
</dbReference>
<keyword evidence="3" id="KW-1185">Reference proteome</keyword>
<protein>
    <submittedName>
        <fullName evidence="2">Uncharacterized protein</fullName>
    </submittedName>
</protein>
<evidence type="ECO:0000313" key="2">
    <source>
        <dbReference type="EMBL" id="KAK9154474.1"/>
    </source>
</evidence>
<organism evidence="2 3">
    <name type="scientific">Stephania japonica</name>
    <dbReference type="NCBI Taxonomy" id="461633"/>
    <lineage>
        <taxon>Eukaryota</taxon>
        <taxon>Viridiplantae</taxon>
        <taxon>Streptophyta</taxon>
        <taxon>Embryophyta</taxon>
        <taxon>Tracheophyta</taxon>
        <taxon>Spermatophyta</taxon>
        <taxon>Magnoliopsida</taxon>
        <taxon>Ranunculales</taxon>
        <taxon>Menispermaceae</taxon>
        <taxon>Menispermoideae</taxon>
        <taxon>Cissampelideae</taxon>
        <taxon>Stephania</taxon>
    </lineage>
</organism>
<reference evidence="2 3" key="1">
    <citation type="submission" date="2024-01" db="EMBL/GenBank/DDBJ databases">
        <title>Genome assemblies of Stephania.</title>
        <authorList>
            <person name="Yang L."/>
        </authorList>
    </citation>
    <scope>NUCLEOTIDE SEQUENCE [LARGE SCALE GENOMIC DNA]</scope>
    <source>
        <strain evidence="2">QJT</strain>
        <tissue evidence="2">Leaf</tissue>
    </source>
</reference>
<accession>A0AAP0KMQ3</accession>
<gene>
    <name evidence="2" type="ORF">Sjap_001954</name>
</gene>
<keyword evidence="1" id="KW-0732">Signal</keyword>